<evidence type="ECO:0000256" key="1">
    <source>
        <dbReference type="SAM" id="MobiDB-lite"/>
    </source>
</evidence>
<reference evidence="2 3" key="1">
    <citation type="journal article" date="2012" name="Proc. Natl. Acad. Sci. U.S.A.">
        <title>Antigenic diversity is generated by distinct evolutionary mechanisms in African trypanosome species.</title>
        <authorList>
            <person name="Jackson A.P."/>
            <person name="Berry A."/>
            <person name="Aslett M."/>
            <person name="Allison H.C."/>
            <person name="Burton P."/>
            <person name="Vavrova-Anderson J."/>
            <person name="Brown R."/>
            <person name="Browne H."/>
            <person name="Corton N."/>
            <person name="Hauser H."/>
            <person name="Gamble J."/>
            <person name="Gilderthorp R."/>
            <person name="Marcello L."/>
            <person name="McQuillan J."/>
            <person name="Otto T.D."/>
            <person name="Quail M.A."/>
            <person name="Sanders M.J."/>
            <person name="van Tonder A."/>
            <person name="Ginger M.L."/>
            <person name="Field M.C."/>
            <person name="Barry J.D."/>
            <person name="Hertz-Fowler C."/>
            <person name="Berriman M."/>
        </authorList>
    </citation>
    <scope>NUCLEOTIDE SEQUENCE</scope>
    <source>
        <strain evidence="2 3">Y486</strain>
    </source>
</reference>
<name>F9WMU5_TRYVY</name>
<feature type="region of interest" description="Disordered" evidence="1">
    <location>
        <begin position="15"/>
        <end position="184"/>
    </location>
</feature>
<evidence type="ECO:0000313" key="2">
    <source>
        <dbReference type="EMBL" id="CCD18860.1"/>
    </source>
</evidence>
<dbReference type="AlphaFoldDB" id="F9WMU5"/>
<feature type="compositionally biased region" description="Basic and acidic residues" evidence="1">
    <location>
        <begin position="75"/>
        <end position="89"/>
    </location>
</feature>
<feature type="compositionally biased region" description="Basic and acidic residues" evidence="1">
    <location>
        <begin position="49"/>
        <end position="68"/>
    </location>
</feature>
<organism evidence="2 3">
    <name type="scientific">Trypanosoma vivax (strain Y486)</name>
    <dbReference type="NCBI Taxonomy" id="1055687"/>
    <lineage>
        <taxon>Eukaryota</taxon>
        <taxon>Discoba</taxon>
        <taxon>Euglenozoa</taxon>
        <taxon>Kinetoplastea</taxon>
        <taxon>Metakinetoplastina</taxon>
        <taxon>Trypanosomatida</taxon>
        <taxon>Trypanosomatidae</taxon>
        <taxon>Trypanosoma</taxon>
        <taxon>Duttonella</taxon>
    </lineage>
</organism>
<evidence type="ECO:0000313" key="3">
    <source>
        <dbReference type="Proteomes" id="UP000009027"/>
    </source>
</evidence>
<proteinExistence type="predicted"/>
<dbReference type="EMBL" id="CAEX01002059">
    <property type="protein sequence ID" value="CCD18860.1"/>
    <property type="molecule type" value="Genomic_DNA"/>
</dbReference>
<feature type="compositionally biased region" description="Basic and acidic residues" evidence="1">
    <location>
        <begin position="132"/>
        <end position="143"/>
    </location>
</feature>
<feature type="compositionally biased region" description="Basic and acidic residues" evidence="1">
    <location>
        <begin position="105"/>
        <end position="115"/>
    </location>
</feature>
<feature type="compositionally biased region" description="Basic and acidic residues" evidence="1">
    <location>
        <begin position="152"/>
        <end position="168"/>
    </location>
</feature>
<feature type="compositionally biased region" description="Basic residues" evidence="1">
    <location>
        <begin position="90"/>
        <end position="104"/>
    </location>
</feature>
<accession>F9WMU5</accession>
<dbReference type="VEuPathDB" id="TriTrypDB:TvY486_0015640"/>
<protein>
    <submittedName>
        <fullName evidence="2">Uncharacterized protein</fullName>
    </submittedName>
</protein>
<gene>
    <name evidence="2" type="ORF">TvY486_0015640</name>
</gene>
<keyword evidence="3" id="KW-1185">Reference proteome</keyword>
<dbReference type="Proteomes" id="UP000009027">
    <property type="component" value="Unassembled WGS sequence"/>
</dbReference>
<sequence>MTRKRKRVTIVRIKQHRHTPEKEATAFCDIQSLPRPTERKKKKTTQQHRAQDTARRQCKSETQKEKHSATQQKCGEAKQHKDIEHIERLRCHHAQFAHKAAGRAHRQEDTKEKTTKGQQSQKNGSAGHAQRRNREYNVLEKRASAHRRKRNKDSAKSGKRKETTEKLPWKVARKQGKAWLSGPR</sequence>